<dbReference type="SUPFAM" id="SSF51735">
    <property type="entry name" value="NAD(P)-binding Rossmann-fold domains"/>
    <property type="match status" value="1"/>
</dbReference>
<keyword evidence="3" id="KW-1185">Reference proteome</keyword>
<dbReference type="SUPFAM" id="SSF50129">
    <property type="entry name" value="GroES-like"/>
    <property type="match status" value="1"/>
</dbReference>
<feature type="domain" description="Enoyl reductase (ER)" evidence="1">
    <location>
        <begin position="16"/>
        <end position="394"/>
    </location>
</feature>
<reference evidence="2" key="2">
    <citation type="submission" date="2021-01" db="UniProtKB">
        <authorList>
            <consortium name="EnsemblPlants"/>
        </authorList>
    </citation>
    <scope>IDENTIFICATION</scope>
</reference>
<evidence type="ECO:0000259" key="1">
    <source>
        <dbReference type="SMART" id="SM00829"/>
    </source>
</evidence>
<dbReference type="Gramene" id="QL09p049697:mrna">
    <property type="protein sequence ID" value="QL09p049697:mrna"/>
    <property type="gene ID" value="QL09p049697"/>
</dbReference>
<dbReference type="EMBL" id="LRBV02000009">
    <property type="status" value="NOT_ANNOTATED_CDS"/>
    <property type="molecule type" value="Genomic_DNA"/>
</dbReference>
<dbReference type="InterPro" id="IPR036291">
    <property type="entry name" value="NAD(P)-bd_dom_sf"/>
</dbReference>
<dbReference type="AlphaFoldDB" id="A0A7N2MK72"/>
<dbReference type="GO" id="GO:0016491">
    <property type="term" value="F:oxidoreductase activity"/>
    <property type="evidence" value="ECO:0007669"/>
    <property type="project" value="InterPro"/>
</dbReference>
<dbReference type="OMA" id="CANELNW"/>
<dbReference type="Pfam" id="PF13602">
    <property type="entry name" value="ADH_zinc_N_2"/>
    <property type="match status" value="1"/>
</dbReference>
<dbReference type="Proteomes" id="UP000594261">
    <property type="component" value="Chromosome 9"/>
</dbReference>
<dbReference type="InParanoid" id="A0A7N2MK72"/>
<evidence type="ECO:0000313" key="2">
    <source>
        <dbReference type="EnsemblPlants" id="QL09p049697:mrna"/>
    </source>
</evidence>
<dbReference type="PANTHER" id="PTHR44013">
    <property type="entry name" value="ZINC-TYPE ALCOHOL DEHYDROGENASE-LIKE PROTEIN C16A3.02C"/>
    <property type="match status" value="1"/>
</dbReference>
<dbReference type="InterPro" id="IPR011032">
    <property type="entry name" value="GroES-like_sf"/>
</dbReference>
<accession>A0A7N2MK72</accession>
<evidence type="ECO:0000313" key="3">
    <source>
        <dbReference type="Proteomes" id="UP000594261"/>
    </source>
</evidence>
<dbReference type="EnsemblPlants" id="QL09p049697:mrna">
    <property type="protein sequence ID" value="QL09p049697:mrna"/>
    <property type="gene ID" value="QL09p049697"/>
</dbReference>
<dbReference type="PANTHER" id="PTHR44013:SF1">
    <property type="entry name" value="ZINC-TYPE ALCOHOL DEHYDROGENASE-LIKE PROTEIN C16A3.02C"/>
    <property type="match status" value="1"/>
</dbReference>
<dbReference type="InterPro" id="IPR052733">
    <property type="entry name" value="Chloroplast_QOR"/>
</dbReference>
<organism evidence="2 3">
    <name type="scientific">Quercus lobata</name>
    <name type="common">Valley oak</name>
    <dbReference type="NCBI Taxonomy" id="97700"/>
    <lineage>
        <taxon>Eukaryota</taxon>
        <taxon>Viridiplantae</taxon>
        <taxon>Streptophyta</taxon>
        <taxon>Embryophyta</taxon>
        <taxon>Tracheophyta</taxon>
        <taxon>Spermatophyta</taxon>
        <taxon>Magnoliopsida</taxon>
        <taxon>eudicotyledons</taxon>
        <taxon>Gunneridae</taxon>
        <taxon>Pentapetalae</taxon>
        <taxon>rosids</taxon>
        <taxon>fabids</taxon>
        <taxon>Fagales</taxon>
        <taxon>Fagaceae</taxon>
        <taxon>Quercus</taxon>
    </lineage>
</organism>
<sequence>MAGKLMHAVQYFGYGGGPSGLKYVEVPVPIPKKDELLLKLEAASINPFDWRIQKGVLRPFLPRKFPHIPGTDVAGEVVEVGSGVKSFKAGDKVVATIYHSEVSATYLGMWNAGLILVIYISHSIPDSSVIHVLHFEGKTILVLDIMCMVSSMMLENSCSKSRCAEFLDGGGLAEFAVTKERLTVSRPAEVSAAEAAGLPIAGLTAHQVLTQDAGINLDGSGPQKNILITAASGGVGHYAVQLAKLGNTHVTATCGARNIDFVKSLGADEVLDYKTPDGAALKSPSGKKYDAVIHCARDIPWSTFEPNLSANGKVFDLTPGPGAMMTFAVKKLTFSKKQLLPVLLIAKGENLDYLVKLVKEGKLKTVIDSKHSLSKAEDASAKSIDGHATGKIIVEP</sequence>
<dbReference type="Gene3D" id="3.40.50.720">
    <property type="entry name" value="NAD(P)-binding Rossmann-like Domain"/>
    <property type="match status" value="1"/>
</dbReference>
<protein>
    <recommendedName>
        <fullName evidence="1">Enoyl reductase (ER) domain-containing protein</fullName>
    </recommendedName>
</protein>
<dbReference type="InterPro" id="IPR013154">
    <property type="entry name" value="ADH-like_N"/>
</dbReference>
<reference evidence="2 3" key="1">
    <citation type="journal article" date="2016" name="G3 (Bethesda)">
        <title>First Draft Assembly and Annotation of the Genome of a California Endemic Oak Quercus lobata Nee (Fagaceae).</title>
        <authorList>
            <person name="Sork V.L."/>
            <person name="Fitz-Gibbon S.T."/>
            <person name="Puiu D."/>
            <person name="Crepeau M."/>
            <person name="Gugger P.F."/>
            <person name="Sherman R."/>
            <person name="Stevens K."/>
            <person name="Langley C.H."/>
            <person name="Pellegrini M."/>
            <person name="Salzberg S.L."/>
        </authorList>
    </citation>
    <scope>NUCLEOTIDE SEQUENCE [LARGE SCALE GENOMIC DNA]</scope>
    <source>
        <strain evidence="2 3">cv. SW786</strain>
    </source>
</reference>
<dbReference type="InterPro" id="IPR020843">
    <property type="entry name" value="ER"/>
</dbReference>
<name>A0A7N2MK72_QUELO</name>
<dbReference type="Pfam" id="PF08240">
    <property type="entry name" value="ADH_N"/>
    <property type="match status" value="1"/>
</dbReference>
<dbReference type="CDD" id="cd08267">
    <property type="entry name" value="MDR1"/>
    <property type="match status" value="1"/>
</dbReference>
<dbReference type="SMART" id="SM00829">
    <property type="entry name" value="PKS_ER"/>
    <property type="match status" value="1"/>
</dbReference>
<dbReference type="Gene3D" id="3.90.180.10">
    <property type="entry name" value="Medium-chain alcohol dehydrogenases, catalytic domain"/>
    <property type="match status" value="2"/>
</dbReference>
<proteinExistence type="predicted"/>